<accession>A0A5C6B6B0</accession>
<organism evidence="3 4">
    <name type="scientific">Symmachiella macrocystis</name>
    <dbReference type="NCBI Taxonomy" id="2527985"/>
    <lineage>
        <taxon>Bacteria</taxon>
        <taxon>Pseudomonadati</taxon>
        <taxon>Planctomycetota</taxon>
        <taxon>Planctomycetia</taxon>
        <taxon>Planctomycetales</taxon>
        <taxon>Planctomycetaceae</taxon>
        <taxon>Symmachiella</taxon>
    </lineage>
</organism>
<dbReference type="EMBL" id="SJPP01000003">
    <property type="protein sequence ID" value="TWU06806.1"/>
    <property type="molecule type" value="Genomic_DNA"/>
</dbReference>
<gene>
    <name evidence="3" type="ORF">CA54_52050</name>
</gene>
<evidence type="ECO:0000256" key="1">
    <source>
        <dbReference type="SAM" id="MobiDB-lite"/>
    </source>
</evidence>
<comment type="caution">
    <text evidence="3">The sequence shown here is derived from an EMBL/GenBank/DDBJ whole genome shotgun (WGS) entry which is preliminary data.</text>
</comment>
<dbReference type="RefSeq" id="WP_146373656.1">
    <property type="nucleotide sequence ID" value="NZ_SJPP01000003.1"/>
</dbReference>
<reference evidence="3 4" key="1">
    <citation type="submission" date="2019-02" db="EMBL/GenBank/DDBJ databases">
        <title>Deep-cultivation of Planctomycetes and their phenomic and genomic characterization uncovers novel biology.</title>
        <authorList>
            <person name="Wiegand S."/>
            <person name="Jogler M."/>
            <person name="Boedeker C."/>
            <person name="Pinto D."/>
            <person name="Vollmers J."/>
            <person name="Rivas-Marin E."/>
            <person name="Kohn T."/>
            <person name="Peeters S.H."/>
            <person name="Heuer A."/>
            <person name="Rast P."/>
            <person name="Oberbeckmann S."/>
            <person name="Bunk B."/>
            <person name="Jeske O."/>
            <person name="Meyerdierks A."/>
            <person name="Storesund J.E."/>
            <person name="Kallscheuer N."/>
            <person name="Luecker S."/>
            <person name="Lage O.M."/>
            <person name="Pohl T."/>
            <person name="Merkel B.J."/>
            <person name="Hornburger P."/>
            <person name="Mueller R.-W."/>
            <person name="Bruemmer F."/>
            <person name="Labrenz M."/>
            <person name="Spormann A.M."/>
            <person name="Op Den Camp H."/>
            <person name="Overmann J."/>
            <person name="Amann R."/>
            <person name="Jetten M.S.M."/>
            <person name="Mascher T."/>
            <person name="Medema M.H."/>
            <person name="Devos D.P."/>
            <person name="Kaster A.-K."/>
            <person name="Ovreas L."/>
            <person name="Rohde M."/>
            <person name="Galperin M.Y."/>
            <person name="Jogler C."/>
        </authorList>
    </citation>
    <scope>NUCLEOTIDE SEQUENCE [LARGE SCALE GENOMIC DNA]</scope>
    <source>
        <strain evidence="3 4">CA54</strain>
    </source>
</reference>
<keyword evidence="2" id="KW-0732">Signal</keyword>
<evidence type="ECO:0000256" key="2">
    <source>
        <dbReference type="SAM" id="SignalP"/>
    </source>
</evidence>
<dbReference type="AlphaFoldDB" id="A0A5C6B6B0"/>
<keyword evidence="4" id="KW-1185">Reference proteome</keyword>
<feature type="region of interest" description="Disordered" evidence="1">
    <location>
        <begin position="163"/>
        <end position="197"/>
    </location>
</feature>
<dbReference type="Proteomes" id="UP000320735">
    <property type="component" value="Unassembled WGS sequence"/>
</dbReference>
<evidence type="ECO:0000313" key="3">
    <source>
        <dbReference type="EMBL" id="TWU06806.1"/>
    </source>
</evidence>
<name>A0A5C6B6B0_9PLAN</name>
<dbReference type="PROSITE" id="PS51257">
    <property type="entry name" value="PROKAR_LIPOPROTEIN"/>
    <property type="match status" value="1"/>
</dbReference>
<feature type="chain" id="PRO_5022836431" evidence="2">
    <location>
        <begin position="18"/>
        <end position="197"/>
    </location>
</feature>
<feature type="compositionally biased region" description="Pro residues" evidence="1">
    <location>
        <begin position="187"/>
        <end position="197"/>
    </location>
</feature>
<sequence precursor="true">MRYRLNLILFGSLIWVATGCCCCYDQCCNYGGYGYTPTAYNYGGGYNTVATTGNAKTQATGNSSYVASNQSNYNATTGAVNNYAPVNGTYTAANNQTIMPQQQSSTSGNLCPCETSDFSSTIMQDVNGTPMPMEGMVYDASDMYMPMMTAPPTTAAELKTETTKPGELIPVPQPEIGIPTSTDGRPLVPPAPAPLDK</sequence>
<evidence type="ECO:0000313" key="4">
    <source>
        <dbReference type="Proteomes" id="UP000320735"/>
    </source>
</evidence>
<proteinExistence type="predicted"/>
<feature type="signal peptide" evidence="2">
    <location>
        <begin position="1"/>
        <end position="17"/>
    </location>
</feature>
<dbReference type="OrthoDB" id="9909237at2"/>
<protein>
    <submittedName>
        <fullName evidence="3">Uncharacterized protein</fullName>
    </submittedName>
</protein>